<comment type="caution">
    <text evidence="1">The sequence shown here is derived from an EMBL/GenBank/DDBJ whole genome shotgun (WGS) entry which is preliminary data.</text>
</comment>
<reference evidence="1 2" key="1">
    <citation type="submission" date="2021-05" db="EMBL/GenBank/DDBJ databases">
        <title>Molecular characterization for Shewanella algae harboring chromosomal blaOXA-55-like strains isolated from clinical and environment sample.</title>
        <authorList>
            <person name="Ohama Y."/>
            <person name="Aoki K."/>
            <person name="Harada S."/>
            <person name="Moriya K."/>
            <person name="Ishii Y."/>
            <person name="Tateda K."/>
        </authorList>
    </citation>
    <scope>NUCLEOTIDE SEQUENCE [LARGE SCALE GENOMIC DNA]</scope>
    <source>
        <strain evidence="1 2">MBTL60-118</strain>
    </source>
</reference>
<evidence type="ECO:0000313" key="2">
    <source>
        <dbReference type="Proteomes" id="UP000773469"/>
    </source>
</evidence>
<organism evidence="1 2">
    <name type="scientific">Shewanella colwelliana</name>
    <name type="common">Alteromonas colwelliana</name>
    <dbReference type="NCBI Taxonomy" id="23"/>
    <lineage>
        <taxon>Bacteria</taxon>
        <taxon>Pseudomonadati</taxon>
        <taxon>Pseudomonadota</taxon>
        <taxon>Gammaproteobacteria</taxon>
        <taxon>Alteromonadales</taxon>
        <taxon>Shewanellaceae</taxon>
        <taxon>Shewanella</taxon>
    </lineage>
</organism>
<evidence type="ECO:0000313" key="1">
    <source>
        <dbReference type="EMBL" id="GIU41143.1"/>
    </source>
</evidence>
<gene>
    <name evidence="1" type="ORF">TUM3794_21030</name>
</gene>
<proteinExistence type="predicted"/>
<dbReference type="EMBL" id="BPEU01000013">
    <property type="protein sequence ID" value="GIU41143.1"/>
    <property type="molecule type" value="Genomic_DNA"/>
</dbReference>
<accession>A0ABQ4P0V7</accession>
<keyword evidence="2" id="KW-1185">Reference proteome</keyword>
<name>A0ABQ4P0V7_SHECO</name>
<evidence type="ECO:0008006" key="3">
    <source>
        <dbReference type="Google" id="ProtNLM"/>
    </source>
</evidence>
<sequence length="70" mass="8089">MRFFTDPNFVVYDFFCDHCRTETSVTVHEDGTNSCNSCSKPVCPPYTYKEAKLQQEVSSTTSRSDDYDEQ</sequence>
<dbReference type="Proteomes" id="UP000773469">
    <property type="component" value="Unassembled WGS sequence"/>
</dbReference>
<protein>
    <recommendedName>
        <fullName evidence="3">Regulatory protein FmdB Zinc ribbon domain-containing protein</fullName>
    </recommendedName>
</protein>